<accession>A0A3B0CQ32</accession>
<proteinExistence type="predicted"/>
<dbReference type="InterPro" id="IPR012334">
    <property type="entry name" value="Pectin_lyas_fold"/>
</dbReference>
<dbReference type="EMBL" id="RBAH01000002">
    <property type="protein sequence ID" value="RKN86284.1"/>
    <property type="molecule type" value="Genomic_DNA"/>
</dbReference>
<evidence type="ECO:0000313" key="3">
    <source>
        <dbReference type="Proteomes" id="UP000282311"/>
    </source>
</evidence>
<dbReference type="AlphaFoldDB" id="A0A3B0CQ32"/>
<organism evidence="2 3">
    <name type="scientific">Paenibacillus ginsengarvi</name>
    <dbReference type="NCBI Taxonomy" id="400777"/>
    <lineage>
        <taxon>Bacteria</taxon>
        <taxon>Bacillati</taxon>
        <taxon>Bacillota</taxon>
        <taxon>Bacilli</taxon>
        <taxon>Bacillales</taxon>
        <taxon>Paenibacillaceae</taxon>
        <taxon>Paenibacillus</taxon>
    </lineage>
</organism>
<keyword evidence="1" id="KW-0812">Transmembrane</keyword>
<evidence type="ECO:0000313" key="2">
    <source>
        <dbReference type="EMBL" id="RKN86284.1"/>
    </source>
</evidence>
<dbReference type="RefSeq" id="WP_120745975.1">
    <property type="nucleotide sequence ID" value="NZ_RBAH01000002.1"/>
</dbReference>
<dbReference type="OrthoDB" id="2658898at2"/>
<evidence type="ECO:0008006" key="4">
    <source>
        <dbReference type="Google" id="ProtNLM"/>
    </source>
</evidence>
<protein>
    <recommendedName>
        <fullName evidence="4">Pectate lyase superfamily protein domain-containing protein</fullName>
    </recommendedName>
</protein>
<name>A0A3B0CQ32_9BACL</name>
<keyword evidence="1" id="KW-0472">Membrane</keyword>
<feature type="transmembrane region" description="Helical" evidence="1">
    <location>
        <begin position="29"/>
        <end position="50"/>
    </location>
</feature>
<keyword evidence="3" id="KW-1185">Reference proteome</keyword>
<comment type="caution">
    <text evidence="2">The sequence shown here is derived from an EMBL/GenBank/DDBJ whole genome shotgun (WGS) entry which is preliminary data.</text>
</comment>
<dbReference type="InterPro" id="IPR006311">
    <property type="entry name" value="TAT_signal"/>
</dbReference>
<dbReference type="Gene3D" id="2.160.20.10">
    <property type="entry name" value="Single-stranded right-handed beta-helix, Pectin lyase-like"/>
    <property type="match status" value="1"/>
</dbReference>
<evidence type="ECO:0000256" key="1">
    <source>
        <dbReference type="SAM" id="Phobius"/>
    </source>
</evidence>
<dbReference type="SUPFAM" id="SSF51126">
    <property type="entry name" value="Pectin lyase-like"/>
    <property type="match status" value="1"/>
</dbReference>
<keyword evidence="1" id="KW-1133">Transmembrane helix</keyword>
<reference evidence="2 3" key="1">
    <citation type="journal article" date="2007" name="Int. J. Syst. Evol. Microbiol.">
        <title>Paenibacillus ginsengarvi sp. nov., isolated from soil from ginseng cultivation.</title>
        <authorList>
            <person name="Yoon M.H."/>
            <person name="Ten L.N."/>
            <person name="Im W.T."/>
        </authorList>
    </citation>
    <scope>NUCLEOTIDE SEQUENCE [LARGE SCALE GENOMIC DNA]</scope>
    <source>
        <strain evidence="2 3">KCTC 13059</strain>
    </source>
</reference>
<gene>
    <name evidence="2" type="ORF">D7M11_04535</name>
</gene>
<dbReference type="PROSITE" id="PS51318">
    <property type="entry name" value="TAT"/>
    <property type="match status" value="1"/>
</dbReference>
<dbReference type="Proteomes" id="UP000282311">
    <property type="component" value="Unassembled WGS sequence"/>
</dbReference>
<dbReference type="InterPro" id="IPR011050">
    <property type="entry name" value="Pectin_lyase_fold/virulence"/>
</dbReference>
<sequence>MTDVRGTRVESGEHTVEVRMNAILTRRKLLASFGITGAAFAAAGLLPGGVLEAAGQSGSVGISVYGNGNSNSNGNPHCDDCVRDITLAELRGTPNTSAGYVYYVTDAGQGGHYYYDPGDTSSSDDTGSVVVSSTGQRFKRIVSDGTVNVKWFGAKGDGTTNDTAALTLAIAYTSSISSSSNMPTLFFPPAAGYAVDSTVTVPANIHVKMEAPLVYTGTANVACLEIGGTSSVNSLLTLKLQVQRAVQADWLSENSVGIRLNNCNACDIHLVEARGFTIGVQCLGASTGFVYNEVHLGALTNNKIAIDLTNRNMGRGVGWCNENVFLNGRIWCTSTTNLGMGRIGVRITSQDGTYTNNNNNVFYKPSFELNASRANPEEALPVLIEHGTVNFFTDIRNEGNSPVTIRTKNLSNANELQVGYGSAKADDVSQYASTAVKTRQSRLIEFNAMIFGSGPLHRKACYYDGSTAVHIPGIGFGSYSSANVYPAYQLSLHAEYVAVPSSAYGAPGVFVDTSKCKRFVVKQDSEPGFGGRIFIVCYDAAGQILTHPGGTNPEPYVKTYVNRTVFWRNNYFGGSYSTGSDSVEDLYFAVNDAVKRVRVLFWRGSADLRLRSFSLYALDKYSPAVWSGYDEPAGALNIGIAAPSAGEWAKGKVVINVNPVTISGTGGTYIVAEWRKVTTGSSNVLGTDWLELRTPVGP</sequence>